<dbReference type="InterPro" id="IPR005467">
    <property type="entry name" value="His_kinase_dom"/>
</dbReference>
<dbReference type="Proteomes" id="UP000228535">
    <property type="component" value="Unassembled WGS sequence"/>
</dbReference>
<dbReference type="InterPro" id="IPR013655">
    <property type="entry name" value="PAS_fold_3"/>
</dbReference>
<feature type="coiled-coil region" evidence="6">
    <location>
        <begin position="40"/>
        <end position="81"/>
    </location>
</feature>
<dbReference type="NCBIfam" id="TIGR00229">
    <property type="entry name" value="sensory_box"/>
    <property type="match status" value="2"/>
</dbReference>
<dbReference type="InterPro" id="IPR004358">
    <property type="entry name" value="Sig_transdc_His_kin-like_C"/>
</dbReference>
<keyword evidence="5" id="KW-0418">Kinase</keyword>
<dbReference type="CDD" id="cd16917">
    <property type="entry name" value="HATPase_UhpB-NarQ-NarX-like"/>
    <property type="match status" value="1"/>
</dbReference>
<dbReference type="Pfam" id="PF08447">
    <property type="entry name" value="PAS_3"/>
    <property type="match status" value="1"/>
</dbReference>
<dbReference type="SUPFAM" id="SSF55874">
    <property type="entry name" value="ATPase domain of HSP90 chaperone/DNA topoisomerase II/histidine kinase"/>
    <property type="match status" value="1"/>
</dbReference>
<evidence type="ECO:0000256" key="2">
    <source>
        <dbReference type="ARBA" id="ARBA00012438"/>
    </source>
</evidence>
<dbReference type="PROSITE" id="PS50112">
    <property type="entry name" value="PAS"/>
    <property type="match status" value="2"/>
</dbReference>
<keyword evidence="3" id="KW-0597">Phosphoprotein</keyword>
<evidence type="ECO:0000256" key="3">
    <source>
        <dbReference type="ARBA" id="ARBA00022553"/>
    </source>
</evidence>
<gene>
    <name evidence="10" type="ORF">CLV45_4509</name>
</gene>
<dbReference type="CDD" id="cd00130">
    <property type="entry name" value="PAS"/>
    <property type="match status" value="3"/>
</dbReference>
<organism evidence="10 11">
    <name type="scientific">Hymenobacter chitinivorans DSM 11115</name>
    <dbReference type="NCBI Taxonomy" id="1121954"/>
    <lineage>
        <taxon>Bacteria</taxon>
        <taxon>Pseudomonadati</taxon>
        <taxon>Bacteroidota</taxon>
        <taxon>Cytophagia</taxon>
        <taxon>Cytophagales</taxon>
        <taxon>Hymenobacteraceae</taxon>
        <taxon>Hymenobacter</taxon>
    </lineage>
</organism>
<proteinExistence type="predicted"/>
<sequence length="788" mass="88237">MSELDLTWPANADSQGPSLREVQRRQLMTQTVDGKTPAQVQELVRQLQEYQLELEQQNHELQRAQQEAQAARNRYESLYNEAPLGYVTLDAQGTICQLNPRVSRYFKTEPEHLLGRRFLVFVLENYRAAFQDFFQNTLASTTDANHTLKVQLQAADGTVFDARLDAVAVADAAGPLSCRLALADISALQQAIRQRREHQESLNRALTASQQGVWEWSFAGNQLRWDQRAQACFGRAHDPNPVPFEVLAQAVHPDDLPNVQAALYACVQRGAQLDLTHRVVWPDGSVHYVAAFGHVVTNDQGEPLCLSGLMRDVTARYAAEEELGHKNRLLEHILDNLPVILGRLTPEGQYVEMVGAGLRRVGVADNQLVGYTVFEAFPSLVEPTLRLLAGEQINFVGSAEHEGQQVYYQNYGYFDQQRQQGIFFAIDVTDTERAREKLRQERNFIRSLLDHSTDGILAFDQQGHITAWNQAMERFTGKPEALMLSQPLFEHVPFTPESVPGRVIQLLLSGEAKPRTHLSFALPDASQRHFDITAIPLPPPPESSGGGLLILRDVTELNRLQTAATQAQLRQQREVLRAVLTAQEEERRRISEALHNGIGQLLFAAKLNLEHQLHLAPGTSHKVLDLLNEAIRATRMVSFELTPIVLEDFGLQAALQKLTQHLPSSQFQLHHHFKGLDQPRPHLLDLAIYRIVQELLNNVLKHARTTEATLHVAHEDGEVYLSVEDNGVGFTPPAPNKLPKTLGLATIRNRVTLFGGTMQLESRPGQGTIVSIVLPVQSEYLAETTLPD</sequence>
<dbReference type="InterPro" id="IPR000014">
    <property type="entry name" value="PAS"/>
</dbReference>
<name>A0A2M9ASW5_9BACT</name>
<dbReference type="Gene3D" id="3.30.565.10">
    <property type="entry name" value="Histidine kinase-like ATPase, C-terminal domain"/>
    <property type="match status" value="1"/>
</dbReference>
<dbReference type="Gene3D" id="1.20.5.1930">
    <property type="match status" value="1"/>
</dbReference>
<dbReference type="InterPro" id="IPR036890">
    <property type="entry name" value="HATPase_C_sf"/>
</dbReference>
<dbReference type="GO" id="GO:0004673">
    <property type="term" value="F:protein histidine kinase activity"/>
    <property type="evidence" value="ECO:0007669"/>
    <property type="project" value="UniProtKB-EC"/>
</dbReference>
<evidence type="ECO:0000256" key="4">
    <source>
        <dbReference type="ARBA" id="ARBA00022679"/>
    </source>
</evidence>
<dbReference type="SUPFAM" id="SSF55785">
    <property type="entry name" value="PYP-like sensor domain (PAS domain)"/>
    <property type="match status" value="4"/>
</dbReference>
<evidence type="ECO:0000256" key="1">
    <source>
        <dbReference type="ARBA" id="ARBA00000085"/>
    </source>
</evidence>
<feature type="domain" description="PAC" evidence="9">
    <location>
        <begin position="273"/>
        <end position="325"/>
    </location>
</feature>
<dbReference type="Gene3D" id="3.30.450.20">
    <property type="entry name" value="PAS domain"/>
    <property type="match status" value="4"/>
</dbReference>
<accession>A0A2M9ASW5</accession>
<dbReference type="PROSITE" id="PS50109">
    <property type="entry name" value="HIS_KIN"/>
    <property type="match status" value="1"/>
</dbReference>
<evidence type="ECO:0000259" key="8">
    <source>
        <dbReference type="PROSITE" id="PS50112"/>
    </source>
</evidence>
<feature type="domain" description="PAS" evidence="8">
    <location>
        <begin position="441"/>
        <end position="477"/>
    </location>
</feature>
<dbReference type="EMBL" id="PGFA01000004">
    <property type="protein sequence ID" value="PJJ48798.1"/>
    <property type="molecule type" value="Genomic_DNA"/>
</dbReference>
<dbReference type="OrthoDB" id="5401121at2"/>
<dbReference type="InterPro" id="IPR001610">
    <property type="entry name" value="PAC"/>
</dbReference>
<dbReference type="InterPro" id="IPR013767">
    <property type="entry name" value="PAS_fold"/>
</dbReference>
<evidence type="ECO:0000256" key="5">
    <source>
        <dbReference type="ARBA" id="ARBA00022777"/>
    </source>
</evidence>
<reference evidence="10 11" key="1">
    <citation type="submission" date="2017-11" db="EMBL/GenBank/DDBJ databases">
        <title>Genomic Encyclopedia of Archaeal and Bacterial Type Strains, Phase II (KMG-II): From Individual Species to Whole Genera.</title>
        <authorList>
            <person name="Goeker M."/>
        </authorList>
    </citation>
    <scope>NUCLEOTIDE SEQUENCE [LARGE SCALE GENOMIC DNA]</scope>
    <source>
        <strain evidence="10 11">DSM 11115</strain>
    </source>
</reference>
<dbReference type="RefSeq" id="WP_100338721.1">
    <property type="nucleotide sequence ID" value="NZ_PGFA01000004.1"/>
</dbReference>
<dbReference type="PANTHER" id="PTHR43304">
    <property type="entry name" value="PHYTOCHROME-LIKE PROTEIN CPH1"/>
    <property type="match status" value="1"/>
</dbReference>
<dbReference type="Gene3D" id="2.10.70.100">
    <property type="match status" value="1"/>
</dbReference>
<protein>
    <recommendedName>
        <fullName evidence="2">histidine kinase</fullName>
        <ecNumber evidence="2">2.7.13.3</ecNumber>
    </recommendedName>
</protein>
<dbReference type="EC" id="2.7.13.3" evidence="2"/>
<dbReference type="InterPro" id="IPR000700">
    <property type="entry name" value="PAS-assoc_C"/>
</dbReference>
<dbReference type="Pfam" id="PF00989">
    <property type="entry name" value="PAS"/>
    <property type="match status" value="2"/>
</dbReference>
<evidence type="ECO:0000259" key="9">
    <source>
        <dbReference type="PROSITE" id="PS50113"/>
    </source>
</evidence>
<evidence type="ECO:0000313" key="10">
    <source>
        <dbReference type="EMBL" id="PJJ48798.1"/>
    </source>
</evidence>
<dbReference type="SMART" id="SM00086">
    <property type="entry name" value="PAC"/>
    <property type="match status" value="2"/>
</dbReference>
<comment type="caution">
    <text evidence="10">The sequence shown here is derived from an EMBL/GenBank/DDBJ whole genome shotgun (WGS) entry which is preliminary data.</text>
</comment>
<dbReference type="AlphaFoldDB" id="A0A2M9ASW5"/>
<feature type="domain" description="Histidine kinase" evidence="7">
    <location>
        <begin position="589"/>
        <end position="778"/>
    </location>
</feature>
<dbReference type="InterPro" id="IPR052162">
    <property type="entry name" value="Sensor_kinase/Photoreceptor"/>
</dbReference>
<dbReference type="SMART" id="SM00387">
    <property type="entry name" value="HATPase_c"/>
    <property type="match status" value="1"/>
</dbReference>
<keyword evidence="6" id="KW-0175">Coiled coil</keyword>
<dbReference type="Pfam" id="PF02518">
    <property type="entry name" value="HATPase_c"/>
    <property type="match status" value="1"/>
</dbReference>
<dbReference type="InterPro" id="IPR035965">
    <property type="entry name" value="PAS-like_dom_sf"/>
</dbReference>
<evidence type="ECO:0000256" key="6">
    <source>
        <dbReference type="SAM" id="Coils"/>
    </source>
</evidence>
<dbReference type="GO" id="GO:0006355">
    <property type="term" value="P:regulation of DNA-templated transcription"/>
    <property type="evidence" value="ECO:0007669"/>
    <property type="project" value="InterPro"/>
</dbReference>
<comment type="catalytic activity">
    <reaction evidence="1">
        <text>ATP + protein L-histidine = ADP + protein N-phospho-L-histidine.</text>
        <dbReference type="EC" id="2.7.13.3"/>
    </reaction>
</comment>
<evidence type="ECO:0000313" key="11">
    <source>
        <dbReference type="Proteomes" id="UP000228535"/>
    </source>
</evidence>
<dbReference type="SMART" id="SM00091">
    <property type="entry name" value="PAS"/>
    <property type="match status" value="4"/>
</dbReference>
<keyword evidence="11" id="KW-1185">Reference proteome</keyword>
<dbReference type="PROSITE" id="PS50113">
    <property type="entry name" value="PAC"/>
    <property type="match status" value="1"/>
</dbReference>
<dbReference type="PANTHER" id="PTHR43304:SF1">
    <property type="entry name" value="PAC DOMAIN-CONTAINING PROTEIN"/>
    <property type="match status" value="1"/>
</dbReference>
<dbReference type="InterPro" id="IPR003594">
    <property type="entry name" value="HATPase_dom"/>
</dbReference>
<dbReference type="PRINTS" id="PR00344">
    <property type="entry name" value="BCTRLSENSOR"/>
</dbReference>
<keyword evidence="4" id="KW-0808">Transferase</keyword>
<feature type="domain" description="PAS" evidence="8">
    <location>
        <begin position="71"/>
        <end position="141"/>
    </location>
</feature>
<evidence type="ECO:0000259" key="7">
    <source>
        <dbReference type="PROSITE" id="PS50109"/>
    </source>
</evidence>